<name>A0ABW1SF99_9LACO</name>
<dbReference type="Pfam" id="PF07728">
    <property type="entry name" value="AAA_5"/>
    <property type="match status" value="1"/>
</dbReference>
<gene>
    <name evidence="2" type="ORF">ACFP1L_00600</name>
</gene>
<dbReference type="EMBL" id="JBHSSE010000002">
    <property type="protein sequence ID" value="MFC6200390.1"/>
    <property type="molecule type" value="Genomic_DNA"/>
</dbReference>
<organism evidence="2 3">
    <name type="scientific">Lactiplantibacillus nangangensis</name>
    <dbReference type="NCBI Taxonomy" id="2559917"/>
    <lineage>
        <taxon>Bacteria</taxon>
        <taxon>Bacillati</taxon>
        <taxon>Bacillota</taxon>
        <taxon>Bacilli</taxon>
        <taxon>Lactobacillales</taxon>
        <taxon>Lactobacillaceae</taxon>
        <taxon>Lactiplantibacillus</taxon>
    </lineage>
</organism>
<accession>A0ABW1SF99</accession>
<evidence type="ECO:0000313" key="2">
    <source>
        <dbReference type="EMBL" id="MFC6200390.1"/>
    </source>
</evidence>
<dbReference type="Proteomes" id="UP001596171">
    <property type="component" value="Unassembled WGS sequence"/>
</dbReference>
<dbReference type="InterPro" id="IPR027417">
    <property type="entry name" value="P-loop_NTPase"/>
</dbReference>
<comment type="caution">
    <text evidence="2">The sequence shown here is derived from an EMBL/GenBank/DDBJ whole genome shotgun (WGS) entry which is preliminary data.</text>
</comment>
<feature type="domain" description="ATPase dynein-related AAA" evidence="1">
    <location>
        <begin position="339"/>
        <end position="495"/>
    </location>
</feature>
<dbReference type="SUPFAM" id="SSF52540">
    <property type="entry name" value="P-loop containing nucleoside triphosphate hydrolases"/>
    <property type="match status" value="1"/>
</dbReference>
<protein>
    <submittedName>
        <fullName evidence="2">McrB family protein</fullName>
    </submittedName>
</protein>
<dbReference type="InterPro" id="IPR011704">
    <property type="entry name" value="ATPase_dyneun-rel_AAA"/>
</dbReference>
<dbReference type="RefSeq" id="WP_137616165.1">
    <property type="nucleotide sequence ID" value="NZ_BJDI01000007.1"/>
</dbReference>
<reference evidence="3" key="1">
    <citation type="journal article" date="2019" name="Int. J. Syst. Evol. Microbiol.">
        <title>The Global Catalogue of Microorganisms (GCM) 10K type strain sequencing project: providing services to taxonomists for standard genome sequencing and annotation.</title>
        <authorList>
            <consortium name="The Broad Institute Genomics Platform"/>
            <consortium name="The Broad Institute Genome Sequencing Center for Infectious Disease"/>
            <person name="Wu L."/>
            <person name="Ma J."/>
        </authorList>
    </citation>
    <scope>NUCLEOTIDE SEQUENCE [LARGE SCALE GENOMIC DNA]</scope>
    <source>
        <strain evidence="3">CCM 8930</strain>
    </source>
</reference>
<proteinExistence type="predicted"/>
<evidence type="ECO:0000313" key="3">
    <source>
        <dbReference type="Proteomes" id="UP001596171"/>
    </source>
</evidence>
<dbReference type="Gene3D" id="3.40.50.300">
    <property type="entry name" value="P-loop containing nucleotide triphosphate hydrolases"/>
    <property type="match status" value="1"/>
</dbReference>
<sequence>MAMKKKYGQAYIGEWNQIDQNGDVSTTGGILIDRNNDLMFKLRLLNSSSTYAGEEINAYDSEISHLDFEDDRELTKEERKNNFADWAKGHLFIFQIWEEESYTRYDKSYGPNYVAKNLAAVQKNDDFSSNLSYELIPIIGEKSDLPNREKFENSLNTGRAIPIDNTDLFGKNTDDISSFAIFHEEAGLNYSGELGYLYENLDLSDIAPEYLRYVTPAKNSNVNVRKIKTSEWMKFIYFNIPGYDDVSFVPTTQLMVTQLDLNTNYDSVLSGDNNDKSSSDVSDTQDKDIESNLIKDDIHEIQLISNFRKMVKSKKYNLTLNDNDLVSFYLSLKTSTLTVLAGLSGTGKSKIITAFADALGVLGTNQFKMISVRPSWQDDSDLLGYADTMHNVYRPSDSGLVEMLVDAAADPNHMYIVVLDEMNLARIEHYFSQFISVLERNNSEREIRLYNSNIVHLFNSDRYPSTIKIGSNIRFVGTVNIDESTFSFSDKLMDRANIIELQMVPFNKRNNPAEVIDDGLPKDGKKEFEEYQAFLATSMNTIATNKEKNGLTKNELDFFWKLDELFLNDIPDGGFGWRTLNSIEGFLASISEKMDFNRQDALDYQVAQRILPKLRGTSDTFNGLLEINDSKLEGKLLDLLDEESSLSDFVLSRAVLLKKAKELQVTGFVS</sequence>
<evidence type="ECO:0000259" key="1">
    <source>
        <dbReference type="Pfam" id="PF07728"/>
    </source>
</evidence>
<keyword evidence="3" id="KW-1185">Reference proteome</keyword>